<proteinExistence type="predicted"/>
<name>A0ABN6XSG0_9MICO</name>
<protein>
    <submittedName>
        <fullName evidence="2">Uncharacterized protein</fullName>
    </submittedName>
</protein>
<keyword evidence="3" id="KW-1185">Reference proteome</keyword>
<gene>
    <name evidence="2" type="ORF">GCM10025866_25190</name>
</gene>
<evidence type="ECO:0000313" key="2">
    <source>
        <dbReference type="EMBL" id="BDZ46610.1"/>
    </source>
</evidence>
<dbReference type="EMBL" id="AP027731">
    <property type="protein sequence ID" value="BDZ46610.1"/>
    <property type="molecule type" value="Genomic_DNA"/>
</dbReference>
<organism evidence="2 3">
    <name type="scientific">Naasia aerilata</name>
    <dbReference type="NCBI Taxonomy" id="1162966"/>
    <lineage>
        <taxon>Bacteria</taxon>
        <taxon>Bacillati</taxon>
        <taxon>Actinomycetota</taxon>
        <taxon>Actinomycetes</taxon>
        <taxon>Micrococcales</taxon>
        <taxon>Microbacteriaceae</taxon>
        <taxon>Naasia</taxon>
    </lineage>
</organism>
<feature type="region of interest" description="Disordered" evidence="1">
    <location>
        <begin position="85"/>
        <end position="107"/>
    </location>
</feature>
<evidence type="ECO:0000313" key="3">
    <source>
        <dbReference type="Proteomes" id="UP001321498"/>
    </source>
</evidence>
<accession>A0ABN6XSG0</accession>
<sequence length="107" mass="11417">MADSFLLADGGVVALDGHRSRFLLDAARAEVRALAGGTPLPSRADVEAFWAAAVATLPDTGSWFPRIELVATEREALLRLRVRPAPRSPARSLSRRGPEPTRAGCLA</sequence>
<dbReference type="Proteomes" id="UP001321498">
    <property type="component" value="Chromosome"/>
</dbReference>
<evidence type="ECO:0000256" key="1">
    <source>
        <dbReference type="SAM" id="MobiDB-lite"/>
    </source>
</evidence>
<reference evidence="3" key="1">
    <citation type="journal article" date="2019" name="Int. J. Syst. Evol. Microbiol.">
        <title>The Global Catalogue of Microorganisms (GCM) 10K type strain sequencing project: providing services to taxonomists for standard genome sequencing and annotation.</title>
        <authorList>
            <consortium name="The Broad Institute Genomics Platform"/>
            <consortium name="The Broad Institute Genome Sequencing Center for Infectious Disease"/>
            <person name="Wu L."/>
            <person name="Ma J."/>
        </authorList>
    </citation>
    <scope>NUCLEOTIDE SEQUENCE [LARGE SCALE GENOMIC DNA]</scope>
    <source>
        <strain evidence="3">NBRC 108725</strain>
    </source>
</reference>
<dbReference type="RefSeq" id="WP_286276642.1">
    <property type="nucleotide sequence ID" value="NZ_AP027731.1"/>
</dbReference>